<reference evidence="3" key="1">
    <citation type="submission" date="2016-10" db="EMBL/GenBank/DDBJ databases">
        <authorList>
            <person name="Varghese N."/>
            <person name="Submissions S."/>
        </authorList>
    </citation>
    <scope>NUCLEOTIDE SEQUENCE [LARGE SCALE GENOMIC DNA]</scope>
    <source>
        <strain evidence="3">DSM 14807</strain>
    </source>
</reference>
<dbReference type="STRING" id="1393122.SAMN05660895_2289"/>
<dbReference type="Pfam" id="PF14905">
    <property type="entry name" value="OMP_b-brl_3"/>
    <property type="match status" value="1"/>
</dbReference>
<organism evidence="2 3">
    <name type="scientific">Thermoflavifilum thermophilum</name>
    <dbReference type="NCBI Taxonomy" id="1393122"/>
    <lineage>
        <taxon>Bacteria</taxon>
        <taxon>Pseudomonadati</taxon>
        <taxon>Bacteroidota</taxon>
        <taxon>Chitinophagia</taxon>
        <taxon>Chitinophagales</taxon>
        <taxon>Chitinophagaceae</taxon>
        <taxon>Thermoflavifilum</taxon>
    </lineage>
</organism>
<accession>A0A1I7NLZ2</accession>
<dbReference type="Proteomes" id="UP000199537">
    <property type="component" value="Unassembled WGS sequence"/>
</dbReference>
<dbReference type="AlphaFoldDB" id="A0A1I7NLZ2"/>
<dbReference type="SUPFAM" id="SSF49464">
    <property type="entry name" value="Carboxypeptidase regulatory domain-like"/>
    <property type="match status" value="1"/>
</dbReference>
<keyword evidence="3" id="KW-1185">Reference proteome</keyword>
<dbReference type="InterPro" id="IPR041700">
    <property type="entry name" value="OMP_b-brl_3"/>
</dbReference>
<dbReference type="SUPFAM" id="SSF56935">
    <property type="entry name" value="Porins"/>
    <property type="match status" value="1"/>
</dbReference>
<dbReference type="EMBL" id="FPCJ01000001">
    <property type="protein sequence ID" value="SFV35692.1"/>
    <property type="molecule type" value="Genomic_DNA"/>
</dbReference>
<protein>
    <submittedName>
        <fullName evidence="2">Outer membrane protein beta-barrel family protein</fullName>
    </submittedName>
</protein>
<name>A0A1I7NLZ2_9BACT</name>
<gene>
    <name evidence="2" type="ORF">SAMN05660895_2289</name>
</gene>
<sequence length="804" mass="92981">MNNRTICYLIILIQFIFHPFVKAQLKEYRIYVYDSSHAPIPGVAVSLVDSTQTQWAITDSSGLAQFPAPLCVTCRVRCSMLGYHELDSVIDFSRTSQANIVLTKNTRQLQTVEIKSMRPVITSSHEKIIVNWSSLSSMIKGETVWDLLKQSPLVEVDHNEQINILHRHVVIYINGKKEMMSASALINFLKNIPASKILQFEIIPIPTSAYDVGPGDAVVNIVIKKDLADHLEGQANFWATQNSYFNPTGNIQFTGKIGKLSFIQTNYGGLSGSRSLFTEQYSENLSGYQMNDSVLRAWRDMKYLGTDWYLNGDLDSVQNLSLHFSYEHDWVHPFNPEYYSFSYFSNYTVGSSPDSTGKTTEDTYDKNDNMCYAFQYLVSLLKNKLKLNIDAGQIHYYDYTDQYTLNKTMYQNKTDTPLHILQSINQKVHNTSAFLRFQYTLSTHFTLSAGMSTYFTKNFSDVNWYKYQTNQFVYDSSQSYTYQYSENTYSPFLNIDGEIGKIFTITIGAKYQIARISGKQNQYSILDRNTNDLFPTLILNFGKNQDHQFTYSITSSVNWPDFWELSPLRYYSSANNFIDNNPHLSSSQDLNQTLRYTLRQRHQFVLSYDNNKYGWGQYVYFLPNHNINLTRVNFAYTRSAGLYYISQFAFFDNHVQVNPAMGIEYNATKGQDTVLADYARFNGVAQCHMFFMLNEKKSWTAGLNLAYRSRSLSGIYELKGLFSCDMSLAKSYKNWNIRLAIYDPFKLYSLHTQVLTPLPYNMKLTGNYDSRYVSLHITYTFWNHQIRVEKKSSILDDIQNRLGH</sequence>
<evidence type="ECO:0000259" key="1">
    <source>
        <dbReference type="Pfam" id="PF14905"/>
    </source>
</evidence>
<dbReference type="InterPro" id="IPR008969">
    <property type="entry name" value="CarboxyPept-like_regulatory"/>
</dbReference>
<proteinExistence type="predicted"/>
<evidence type="ECO:0000313" key="2">
    <source>
        <dbReference type="EMBL" id="SFV35692.1"/>
    </source>
</evidence>
<evidence type="ECO:0000313" key="3">
    <source>
        <dbReference type="Proteomes" id="UP000199537"/>
    </source>
</evidence>
<feature type="domain" description="Outer membrane protein beta-barrel" evidence="1">
    <location>
        <begin position="383"/>
        <end position="779"/>
    </location>
</feature>